<evidence type="ECO:0000256" key="8">
    <source>
        <dbReference type="ARBA" id="ARBA00048968"/>
    </source>
</evidence>
<proteinExistence type="inferred from homology"/>
<dbReference type="Gene3D" id="3.60.140.10">
    <property type="entry name" value="CNF1/YfiH-like putative cysteine hydrolases"/>
    <property type="match status" value="1"/>
</dbReference>
<keyword evidence="4" id="KW-0479">Metal-binding</keyword>
<dbReference type="NCBIfam" id="TIGR00726">
    <property type="entry name" value="peptidoglycan editing factor PgeF"/>
    <property type="match status" value="1"/>
</dbReference>
<comment type="catalytic activity">
    <reaction evidence="9">
        <text>S-methyl-5'-thioadenosine + phosphate = 5-(methylsulfanyl)-alpha-D-ribose 1-phosphate + adenine</text>
        <dbReference type="Rhea" id="RHEA:11852"/>
        <dbReference type="ChEBI" id="CHEBI:16708"/>
        <dbReference type="ChEBI" id="CHEBI:17509"/>
        <dbReference type="ChEBI" id="CHEBI:43474"/>
        <dbReference type="ChEBI" id="CHEBI:58533"/>
        <dbReference type="EC" id="2.4.2.28"/>
    </reaction>
    <physiologicalReaction direction="left-to-right" evidence="9">
        <dbReference type="Rhea" id="RHEA:11853"/>
    </physiologicalReaction>
</comment>
<evidence type="ECO:0000256" key="1">
    <source>
        <dbReference type="ARBA" id="ARBA00000553"/>
    </source>
</evidence>
<dbReference type="InterPro" id="IPR038371">
    <property type="entry name" value="Cu_polyphenol_OxRdtase_sf"/>
</dbReference>
<dbReference type="SUPFAM" id="SSF64438">
    <property type="entry name" value="CNF1/YfiH-like putative cysteine hydrolases"/>
    <property type="match status" value="1"/>
</dbReference>
<keyword evidence="5" id="KW-0378">Hydrolase</keyword>
<reference evidence="11 12" key="1">
    <citation type="submission" date="2020-04" db="EMBL/GenBank/DDBJ databases">
        <title>Salinimonas sp. HHU 13199.</title>
        <authorList>
            <person name="Cui X."/>
            <person name="Zhang D."/>
        </authorList>
    </citation>
    <scope>NUCLEOTIDE SEQUENCE [LARGE SCALE GENOMIC DNA]</scope>
    <source>
        <strain evidence="11 12">HHU 13199</strain>
    </source>
</reference>
<dbReference type="PANTHER" id="PTHR30616:SF2">
    <property type="entry name" value="PURINE NUCLEOSIDE PHOSPHORYLASE LACC1"/>
    <property type="match status" value="1"/>
</dbReference>
<evidence type="ECO:0000256" key="3">
    <source>
        <dbReference type="ARBA" id="ARBA00022679"/>
    </source>
</evidence>
<dbReference type="InterPro" id="IPR003730">
    <property type="entry name" value="Cu_polyphenol_OxRdtase"/>
</dbReference>
<evidence type="ECO:0000313" key="12">
    <source>
        <dbReference type="Proteomes" id="UP000624419"/>
    </source>
</evidence>
<evidence type="ECO:0000256" key="10">
    <source>
        <dbReference type="RuleBase" id="RU361274"/>
    </source>
</evidence>
<comment type="catalytic activity">
    <reaction evidence="8">
        <text>adenosine + phosphate = alpha-D-ribose 1-phosphate + adenine</text>
        <dbReference type="Rhea" id="RHEA:27642"/>
        <dbReference type="ChEBI" id="CHEBI:16335"/>
        <dbReference type="ChEBI" id="CHEBI:16708"/>
        <dbReference type="ChEBI" id="CHEBI:43474"/>
        <dbReference type="ChEBI" id="CHEBI:57720"/>
        <dbReference type="EC" id="2.4.2.1"/>
    </reaction>
    <physiologicalReaction direction="left-to-right" evidence="8">
        <dbReference type="Rhea" id="RHEA:27643"/>
    </physiologicalReaction>
</comment>
<dbReference type="InterPro" id="IPR011324">
    <property type="entry name" value="Cytotoxic_necrot_fac-like_cat"/>
</dbReference>
<name>A0ABR8LSE5_9ALTE</name>
<evidence type="ECO:0000256" key="6">
    <source>
        <dbReference type="ARBA" id="ARBA00022833"/>
    </source>
</evidence>
<comment type="catalytic activity">
    <reaction evidence="7">
        <text>adenosine + H2O + H(+) = inosine + NH4(+)</text>
        <dbReference type="Rhea" id="RHEA:24408"/>
        <dbReference type="ChEBI" id="CHEBI:15377"/>
        <dbReference type="ChEBI" id="CHEBI:15378"/>
        <dbReference type="ChEBI" id="CHEBI:16335"/>
        <dbReference type="ChEBI" id="CHEBI:17596"/>
        <dbReference type="ChEBI" id="CHEBI:28938"/>
        <dbReference type="EC" id="3.5.4.4"/>
    </reaction>
    <physiologicalReaction direction="left-to-right" evidence="7">
        <dbReference type="Rhea" id="RHEA:24409"/>
    </physiologicalReaction>
</comment>
<gene>
    <name evidence="11" type="primary">pgeF</name>
    <name evidence="11" type="ORF">HHX48_16570</name>
</gene>
<comment type="similarity">
    <text evidence="2 10">Belongs to the purine nucleoside phosphorylase YfiH/LACC1 family.</text>
</comment>
<evidence type="ECO:0000256" key="4">
    <source>
        <dbReference type="ARBA" id="ARBA00022723"/>
    </source>
</evidence>
<evidence type="ECO:0000256" key="2">
    <source>
        <dbReference type="ARBA" id="ARBA00007353"/>
    </source>
</evidence>
<comment type="caution">
    <text evidence="11">The sequence shown here is derived from an EMBL/GenBank/DDBJ whole genome shotgun (WGS) entry which is preliminary data.</text>
</comment>
<evidence type="ECO:0000256" key="7">
    <source>
        <dbReference type="ARBA" id="ARBA00047989"/>
    </source>
</evidence>
<keyword evidence="6" id="KW-0862">Zinc</keyword>
<evidence type="ECO:0000256" key="5">
    <source>
        <dbReference type="ARBA" id="ARBA00022801"/>
    </source>
</evidence>
<keyword evidence="3" id="KW-0808">Transferase</keyword>
<accession>A0ABR8LSE5</accession>
<organism evidence="11 12">
    <name type="scientific">Salinimonas profundi</name>
    <dbReference type="NCBI Taxonomy" id="2729140"/>
    <lineage>
        <taxon>Bacteria</taxon>
        <taxon>Pseudomonadati</taxon>
        <taxon>Pseudomonadota</taxon>
        <taxon>Gammaproteobacteria</taxon>
        <taxon>Alteromonadales</taxon>
        <taxon>Alteromonadaceae</taxon>
        <taxon>Alteromonas/Salinimonas group</taxon>
        <taxon>Salinimonas</taxon>
    </lineage>
</organism>
<dbReference type="Proteomes" id="UP000624419">
    <property type="component" value="Unassembled WGS sequence"/>
</dbReference>
<evidence type="ECO:0000256" key="9">
    <source>
        <dbReference type="ARBA" id="ARBA00049893"/>
    </source>
</evidence>
<dbReference type="Pfam" id="PF02578">
    <property type="entry name" value="Cu-oxidase_4"/>
    <property type="match status" value="1"/>
</dbReference>
<dbReference type="EMBL" id="JABBXD010000012">
    <property type="protein sequence ID" value="MBD3587352.1"/>
    <property type="molecule type" value="Genomic_DNA"/>
</dbReference>
<dbReference type="CDD" id="cd16833">
    <property type="entry name" value="YfiH"/>
    <property type="match status" value="1"/>
</dbReference>
<evidence type="ECO:0000313" key="11">
    <source>
        <dbReference type="EMBL" id="MBD3587352.1"/>
    </source>
</evidence>
<dbReference type="PANTHER" id="PTHR30616">
    <property type="entry name" value="UNCHARACTERIZED PROTEIN YFIH"/>
    <property type="match status" value="1"/>
</dbReference>
<protein>
    <recommendedName>
        <fullName evidence="10">Purine nucleoside phosphorylase</fullName>
    </recommendedName>
</protein>
<dbReference type="RefSeq" id="WP_191026443.1">
    <property type="nucleotide sequence ID" value="NZ_JABBXD010000012.1"/>
</dbReference>
<comment type="catalytic activity">
    <reaction evidence="1">
        <text>inosine + phosphate = alpha-D-ribose 1-phosphate + hypoxanthine</text>
        <dbReference type="Rhea" id="RHEA:27646"/>
        <dbReference type="ChEBI" id="CHEBI:17368"/>
        <dbReference type="ChEBI" id="CHEBI:17596"/>
        <dbReference type="ChEBI" id="CHEBI:43474"/>
        <dbReference type="ChEBI" id="CHEBI:57720"/>
        <dbReference type="EC" id="2.4.2.1"/>
    </reaction>
    <physiologicalReaction direction="left-to-right" evidence="1">
        <dbReference type="Rhea" id="RHEA:27647"/>
    </physiologicalReaction>
</comment>
<keyword evidence="12" id="KW-1185">Reference proteome</keyword>
<sequence>MVLTITDSALITPRWAAPESIMAYCTTRVGGVSQGPFASLNVGLHVHDDPSLVLQNRSRLPGNDKLHWLEQVHGNDVLTLPSSQIKADASISRHRANWCAVMTADCVPVLICNNAGTEVAAVHAGWQGLYKNIIAKTIMAMQSPVSELMAWIGPAICQQHYQVDTQIADHFTQYKAALMKDIEADKWRIDLPRIAALQLFSAGIANVTHAGLCTYSNNKRFFSHRRASHQQIPDTGRMVSVIGIL</sequence>